<feature type="region of interest" description="Disordered" evidence="1">
    <location>
        <begin position="1"/>
        <end position="36"/>
    </location>
</feature>
<proteinExistence type="predicted"/>
<dbReference type="Proteomes" id="UP000027002">
    <property type="component" value="Chromosome 3"/>
</dbReference>
<dbReference type="GeneID" id="66064472"/>
<dbReference type="AlphaFoldDB" id="A0A8E5HQ91"/>
<evidence type="ECO:0000313" key="4">
    <source>
        <dbReference type="EMBL" id="QUC19453.1"/>
    </source>
</evidence>
<evidence type="ECO:0000256" key="2">
    <source>
        <dbReference type="SAM" id="Phobius"/>
    </source>
</evidence>
<reference evidence="4" key="1">
    <citation type="submission" date="2020-03" db="EMBL/GenBank/DDBJ databases">
        <title>A mixture of massive structural variations and highly conserved coding sequences in Ustilaginoidea virens genome.</title>
        <authorList>
            <person name="Zhang K."/>
            <person name="Zhao Z."/>
            <person name="Zhang Z."/>
            <person name="Li Y."/>
            <person name="Hsiang T."/>
            <person name="Sun W."/>
        </authorList>
    </citation>
    <scope>NUCLEOTIDE SEQUENCE</scope>
    <source>
        <strain evidence="4">UV-8b</strain>
    </source>
</reference>
<keyword evidence="2" id="KW-0812">Transmembrane</keyword>
<dbReference type="PANTHER" id="PTHR39460:SF1">
    <property type="entry name" value="C6 TRANSCRIPTION FACTOR"/>
    <property type="match status" value="1"/>
</dbReference>
<name>A0A8E5HQ91_USTVR</name>
<dbReference type="Pfam" id="PF24855">
    <property type="entry name" value="DUF7729"/>
    <property type="match status" value="1"/>
</dbReference>
<dbReference type="InterPro" id="IPR056146">
    <property type="entry name" value="DUF7729"/>
</dbReference>
<feature type="domain" description="DUF7729" evidence="3">
    <location>
        <begin position="145"/>
        <end position="355"/>
    </location>
</feature>
<gene>
    <name evidence="4" type="ORF">UV8b_03694</name>
</gene>
<accession>A0A8E5HQ91</accession>
<organism evidence="4 5">
    <name type="scientific">Ustilaginoidea virens</name>
    <name type="common">Rice false smut fungus</name>
    <name type="synonym">Villosiclava virens</name>
    <dbReference type="NCBI Taxonomy" id="1159556"/>
    <lineage>
        <taxon>Eukaryota</taxon>
        <taxon>Fungi</taxon>
        <taxon>Dikarya</taxon>
        <taxon>Ascomycota</taxon>
        <taxon>Pezizomycotina</taxon>
        <taxon>Sordariomycetes</taxon>
        <taxon>Hypocreomycetidae</taxon>
        <taxon>Hypocreales</taxon>
        <taxon>Clavicipitaceae</taxon>
        <taxon>Ustilaginoidea</taxon>
    </lineage>
</organism>
<evidence type="ECO:0000259" key="3">
    <source>
        <dbReference type="Pfam" id="PF24855"/>
    </source>
</evidence>
<dbReference type="EMBL" id="CP072755">
    <property type="protein sequence ID" value="QUC19453.1"/>
    <property type="molecule type" value="Genomic_DNA"/>
</dbReference>
<feature type="transmembrane region" description="Helical" evidence="2">
    <location>
        <begin position="363"/>
        <end position="384"/>
    </location>
</feature>
<dbReference type="KEGG" id="uvi:66064472"/>
<keyword evidence="5" id="KW-1185">Reference proteome</keyword>
<dbReference type="OrthoDB" id="2564812at2759"/>
<protein>
    <recommendedName>
        <fullName evidence="3">DUF7729 domain-containing protein</fullName>
    </recommendedName>
</protein>
<dbReference type="PANTHER" id="PTHR39460">
    <property type="entry name" value="EXPRESSED PROTEIN"/>
    <property type="match status" value="1"/>
</dbReference>
<feature type="region of interest" description="Disordered" evidence="1">
    <location>
        <begin position="112"/>
        <end position="157"/>
    </location>
</feature>
<dbReference type="RefSeq" id="XP_042997126.1">
    <property type="nucleotide sequence ID" value="XM_043141192.1"/>
</dbReference>
<feature type="transmembrane region" description="Helical" evidence="2">
    <location>
        <begin position="40"/>
        <end position="62"/>
    </location>
</feature>
<sequence>MVHEPPSWPSVPDASHASSNSPWAMAEHTPRKPTSRKRRLLPAISLPVAVVALAALLSYPVVAARDTLEPKSITPASPDKPTFPSSVADATTVIPTASSMPLTEHALELRNAPHDGRGFGDDVPPTGGGKVVKRSAATSSSNSPPLPSPFDTPVPSAFQLPGRGTSCPTFIYTLLSNPTFKSCYPLSMLMQTSTGFFNAEKQLVSLVRVLDASCAADVTSCSSFLGKAAQNLTADGNCKSEFDQNQTQVIQAYRGLKAYKVLYSATCLQNPITNSYCFANAVTNLSTPSDSYLYFMPYGLALPGASTPTCSWCTQNTMSVYHSAAADRRQPVASKYEDAARQINTICGPNFVNLTLPSPASEALAIVIPSYIVVLANAIFAVVLSTRLL</sequence>
<evidence type="ECO:0000256" key="1">
    <source>
        <dbReference type="SAM" id="MobiDB-lite"/>
    </source>
</evidence>
<evidence type="ECO:0000313" key="5">
    <source>
        <dbReference type="Proteomes" id="UP000027002"/>
    </source>
</evidence>
<keyword evidence="2" id="KW-1133">Transmembrane helix</keyword>
<keyword evidence="2" id="KW-0472">Membrane</keyword>